<proteinExistence type="predicted"/>
<dbReference type="Gene3D" id="1.25.40.90">
    <property type="match status" value="1"/>
</dbReference>
<reference evidence="4 5" key="1">
    <citation type="submission" date="2017-12" db="EMBL/GenBank/DDBJ databases">
        <title>High-resolution comparative analysis of great ape genomes.</title>
        <authorList>
            <person name="Pollen A."/>
            <person name="Hastie A."/>
            <person name="Hormozdiari F."/>
            <person name="Dougherty M."/>
            <person name="Liu R."/>
            <person name="Chaisson M."/>
            <person name="Hoppe E."/>
            <person name="Hill C."/>
            <person name="Pang A."/>
            <person name="Hillier L."/>
            <person name="Baker C."/>
            <person name="Armstrong J."/>
            <person name="Shendure J."/>
            <person name="Paten B."/>
            <person name="Wilson R."/>
            <person name="Chao H."/>
            <person name="Schneider V."/>
            <person name="Ventura M."/>
            <person name="Kronenberg Z."/>
            <person name="Murali S."/>
            <person name="Gordon D."/>
            <person name="Cantsilieris S."/>
            <person name="Munson K."/>
            <person name="Nelson B."/>
            <person name="Raja A."/>
            <person name="Underwood J."/>
            <person name="Diekhans M."/>
            <person name="Fiddes I."/>
            <person name="Haussler D."/>
            <person name="Eichler E."/>
        </authorList>
    </citation>
    <scope>NUCLEOTIDE SEQUENCE [LARGE SCALE GENOMIC DNA]</scope>
    <source>
        <strain evidence="4">Yerkes chimp pedigree #C0471</strain>
    </source>
</reference>
<dbReference type="PANTHER" id="PTHR45905">
    <property type="entry name" value="GOLGI-LOCALIZED, GAMMA-ADAPTIN EAR CONTAINING, ARF BINDING PROTEIN"/>
    <property type="match status" value="1"/>
</dbReference>
<dbReference type="InterPro" id="IPR038425">
    <property type="entry name" value="GAT_sf"/>
</dbReference>
<dbReference type="GO" id="GO:0005802">
    <property type="term" value="C:trans-Golgi network"/>
    <property type="evidence" value="ECO:0007669"/>
    <property type="project" value="InterPro"/>
</dbReference>
<evidence type="ECO:0000256" key="2">
    <source>
        <dbReference type="SAM" id="MobiDB-lite"/>
    </source>
</evidence>
<keyword evidence="1" id="KW-0175">Coiled coil</keyword>
<dbReference type="PANTHER" id="PTHR45905:SF3">
    <property type="entry name" value="ADP-RIBOSYLATION FACTOR-BINDING PROTEIN GGA3"/>
    <property type="match status" value="1"/>
</dbReference>
<feature type="non-terminal residue" evidence="4">
    <location>
        <position position="136"/>
    </location>
</feature>
<dbReference type="GO" id="GO:0031267">
    <property type="term" value="F:small GTPase binding"/>
    <property type="evidence" value="ECO:0007669"/>
    <property type="project" value="InterPro"/>
</dbReference>
<dbReference type="FunFam" id="1.20.5.170:FF:000023">
    <property type="entry name" value="ADP-ribosylation factor-binding protein GGA3 isoform X1"/>
    <property type="match status" value="1"/>
</dbReference>
<dbReference type="Proteomes" id="UP000236370">
    <property type="component" value="Unassembled WGS sequence"/>
</dbReference>
<feature type="coiled-coil region" evidence="1">
    <location>
        <begin position="79"/>
        <end position="116"/>
    </location>
</feature>
<dbReference type="GO" id="GO:0006886">
    <property type="term" value="P:intracellular protein transport"/>
    <property type="evidence" value="ECO:0007669"/>
    <property type="project" value="InterPro"/>
</dbReference>
<feature type="region of interest" description="Disordered" evidence="2">
    <location>
        <begin position="20"/>
        <end position="48"/>
    </location>
</feature>
<evidence type="ECO:0000259" key="3">
    <source>
        <dbReference type="PROSITE" id="PS50909"/>
    </source>
</evidence>
<dbReference type="EMBL" id="NBAG03000379">
    <property type="protein sequence ID" value="PNI32391.1"/>
    <property type="molecule type" value="Genomic_DNA"/>
</dbReference>
<accession>A0A2J8KBJ4</accession>
<dbReference type="SUPFAM" id="SSF89009">
    <property type="entry name" value="GAT-like domain"/>
    <property type="match status" value="1"/>
</dbReference>
<dbReference type="PROSITE" id="PS50909">
    <property type="entry name" value="GAT"/>
    <property type="match status" value="1"/>
</dbReference>
<dbReference type="InterPro" id="IPR027422">
    <property type="entry name" value="GGA1-3"/>
</dbReference>
<sequence>MALPEEAKIKDAYHMLKRQGIVQSDPPIPVDRTLIPSPPPRPKNPVFDDEEKSKLLAKLLKSKNPDDLQEANKLIKSMVKEDEARIQKVTKRLHTLEEVNNNVRLLSEMLLHYSQEDSSDGDRELMKELFDQCENK</sequence>
<evidence type="ECO:0000313" key="5">
    <source>
        <dbReference type="Proteomes" id="UP000236370"/>
    </source>
</evidence>
<dbReference type="Gene3D" id="1.20.58.160">
    <property type="match status" value="1"/>
</dbReference>
<comment type="caution">
    <text evidence="4">The sequence shown here is derived from an EMBL/GenBank/DDBJ whole genome shotgun (WGS) entry which is preliminary data.</text>
</comment>
<evidence type="ECO:0000313" key="4">
    <source>
        <dbReference type="EMBL" id="PNI32391.1"/>
    </source>
</evidence>
<feature type="domain" description="GAT" evidence="3">
    <location>
        <begin position="49"/>
        <end position="136"/>
    </location>
</feature>
<name>A0A2J8KBJ4_PANTR</name>
<dbReference type="AlphaFoldDB" id="A0A2J8KBJ4"/>
<dbReference type="GO" id="GO:0043130">
    <property type="term" value="F:ubiquitin binding"/>
    <property type="evidence" value="ECO:0007669"/>
    <property type="project" value="InterPro"/>
</dbReference>
<dbReference type="InterPro" id="IPR041198">
    <property type="entry name" value="GGA_N-GAT"/>
</dbReference>
<dbReference type="Pfam" id="PF18308">
    <property type="entry name" value="GGA_N-GAT"/>
    <property type="match status" value="1"/>
</dbReference>
<dbReference type="GO" id="GO:0035091">
    <property type="term" value="F:phosphatidylinositol binding"/>
    <property type="evidence" value="ECO:0007669"/>
    <property type="project" value="InterPro"/>
</dbReference>
<organism evidence="4 5">
    <name type="scientific">Pan troglodytes</name>
    <name type="common">Chimpanzee</name>
    <dbReference type="NCBI Taxonomy" id="9598"/>
    <lineage>
        <taxon>Eukaryota</taxon>
        <taxon>Metazoa</taxon>
        <taxon>Chordata</taxon>
        <taxon>Craniata</taxon>
        <taxon>Vertebrata</taxon>
        <taxon>Euteleostomi</taxon>
        <taxon>Mammalia</taxon>
        <taxon>Eutheria</taxon>
        <taxon>Euarchontoglires</taxon>
        <taxon>Primates</taxon>
        <taxon>Haplorrhini</taxon>
        <taxon>Catarrhini</taxon>
        <taxon>Hominidae</taxon>
        <taxon>Pan</taxon>
    </lineage>
</organism>
<dbReference type="Gene3D" id="1.20.5.170">
    <property type="match status" value="1"/>
</dbReference>
<dbReference type="SMR" id="A0A2J8KBJ4"/>
<evidence type="ECO:0000256" key="1">
    <source>
        <dbReference type="SAM" id="Coils"/>
    </source>
</evidence>
<dbReference type="InterPro" id="IPR008942">
    <property type="entry name" value="ENTH_VHS"/>
</dbReference>
<protein>
    <submittedName>
        <fullName evidence="4">GGA3 isoform 12</fullName>
    </submittedName>
</protein>
<gene>
    <name evidence="4" type="ORF">CK820_G0039900</name>
</gene>
<dbReference type="InterPro" id="IPR004152">
    <property type="entry name" value="GAT_dom"/>
</dbReference>